<dbReference type="AlphaFoldDB" id="Q874M3"/>
<gene>
    <name evidence="4" type="primary">LIF1</name>
    <name evidence="3" type="ordered locus">CAGL0H03113g</name>
</gene>
<evidence type="ECO:0000313" key="4">
    <source>
        <dbReference type="EMBL" id="AAO25608.1"/>
    </source>
</evidence>
<keyword evidence="1" id="KW-0175">Coiled coil</keyword>
<protein>
    <submittedName>
        <fullName evidence="4">LIF1</fullName>
    </submittedName>
</protein>
<dbReference type="VEuPathDB" id="FungiDB:CAGL0H03113g"/>
<dbReference type="CGD" id="CAL0129780">
    <property type="gene designation" value="CAGL0H03113g"/>
</dbReference>
<feature type="coiled-coil region" evidence="1">
    <location>
        <begin position="149"/>
        <end position="176"/>
    </location>
</feature>
<accession>Q874M3</accession>
<feature type="compositionally biased region" description="Polar residues" evidence="2">
    <location>
        <begin position="327"/>
        <end position="343"/>
    </location>
</feature>
<dbReference type="KEGG" id="cgr:2888683"/>
<dbReference type="VEuPathDB" id="FungiDB:GVI51_H02893"/>
<sequence length="368" mass="41303">MSCYASCIDVQGSDEEVILCQCELFDDVDDSRVKRLIFSDGECIFERTEFGESVLELYVDDSQRNDIWKGYISVLTAGKFPMKGRIDPLYSHIEYISGNSSGLASNSGQLTMFQKTGEISRSIAVLTVNEAKESEIDLFQVSKQLYCNLVKSNEDVKALNERIFQLEMNYDNLQSDFDEMVDNIKRRDKLSRDVMIGLLNEKKARIRILTSLMERAGVSLPDGDKSDSELLNSHVQDAVSELNSPGKRRVAAWRDKKSIKRLEPVKKKLKIKEEESLPEIGSDFEDFEFFGISKSPEKKHHLTTENHSGESSTSKDNSVAGGDTESDTSIKQETTNKVNTLALTNDVVAANSSEEETDTDISTEKLTP</sequence>
<proteinExistence type="predicted"/>
<reference evidence="4" key="1">
    <citation type="journal article" date="2003" name="Genome Biol.">
        <title>Evidence from comparative genomics for a complete sexual cycle in the 'asexual' pathogenic yeast Candida glabrata.</title>
        <authorList>
            <person name="Wong S."/>
            <person name="Fares M.A."/>
            <person name="Zimmermann W."/>
            <person name="Butler G."/>
            <person name="Wolfe K.H."/>
        </authorList>
    </citation>
    <scope>NUCLEOTIDE SEQUENCE</scope>
    <source>
        <strain evidence="4">CBS 138</strain>
    </source>
</reference>
<organism evidence="4">
    <name type="scientific">Candida glabrata</name>
    <name type="common">Yeast</name>
    <name type="synonym">Torulopsis glabrata</name>
    <dbReference type="NCBI Taxonomy" id="5478"/>
    <lineage>
        <taxon>Eukaryota</taxon>
        <taxon>Fungi</taxon>
        <taxon>Dikarya</taxon>
        <taxon>Ascomycota</taxon>
        <taxon>Saccharomycotina</taxon>
        <taxon>Saccharomycetes</taxon>
        <taxon>Saccharomycetales</taxon>
        <taxon>Saccharomycetaceae</taxon>
        <taxon>Nakaseomyces</taxon>
    </lineage>
</organism>
<evidence type="ECO:0000313" key="3">
    <source>
        <dbReference type="CGD" id="CAL0129780"/>
    </source>
</evidence>
<name>Q874M3_CANGB</name>
<dbReference type="EMBL" id="AY181249">
    <property type="protein sequence ID" value="AAO25608.1"/>
    <property type="molecule type" value="Genomic_DNA"/>
</dbReference>
<evidence type="ECO:0000256" key="1">
    <source>
        <dbReference type="SAM" id="Coils"/>
    </source>
</evidence>
<dbReference type="VEuPathDB" id="FungiDB:B1J91_H03113g"/>
<dbReference type="Gene3D" id="1.20.5.370">
    <property type="match status" value="1"/>
</dbReference>
<evidence type="ECO:0000256" key="2">
    <source>
        <dbReference type="SAM" id="MobiDB-lite"/>
    </source>
</evidence>
<feature type="region of interest" description="Disordered" evidence="2">
    <location>
        <begin position="299"/>
        <end position="368"/>
    </location>
</feature>
<dbReference type="InterPro" id="IPR014751">
    <property type="entry name" value="XRCC4-like_C"/>
</dbReference>
<dbReference type="VEuPathDB" id="FungiDB:GWK60_H02915"/>